<keyword evidence="1" id="KW-1133">Transmembrane helix</keyword>
<evidence type="ECO:0000256" key="1">
    <source>
        <dbReference type="SAM" id="Phobius"/>
    </source>
</evidence>
<dbReference type="AlphaFoldDB" id="A0A815NTQ4"/>
<proteinExistence type="predicted"/>
<reference evidence="2" key="1">
    <citation type="submission" date="2021-02" db="EMBL/GenBank/DDBJ databases">
        <authorList>
            <person name="Nowell W R."/>
        </authorList>
    </citation>
    <scope>NUCLEOTIDE SEQUENCE</scope>
</reference>
<feature type="transmembrane region" description="Helical" evidence="1">
    <location>
        <begin position="377"/>
        <end position="402"/>
    </location>
</feature>
<dbReference type="EMBL" id="CAJNOJ010000418">
    <property type="protein sequence ID" value="CAF1441248.1"/>
    <property type="molecule type" value="Genomic_DNA"/>
</dbReference>
<evidence type="ECO:0000313" key="3">
    <source>
        <dbReference type="Proteomes" id="UP000663852"/>
    </source>
</evidence>
<accession>A0A815NTQ4</accession>
<comment type="caution">
    <text evidence="2">The sequence shown here is derived from an EMBL/GenBank/DDBJ whole genome shotgun (WGS) entry which is preliminary data.</text>
</comment>
<name>A0A815NTQ4_ADIRI</name>
<sequence length="1218" mass="140810">MDYLRRLKRHFYTLNLFESINSHNNEFHASTERLSTRIYLIILFISLSACTIYFSLNIETKTFIVDRPTQETFERLQEKYSSTLFCPCSTNIIPYREFLSVSPVYHEVCSSVFISDEWLTSLFNINRTRYYQLDFRASSVSLFQLLRAFCEWNKHNKEFLLAQFEATLFLSRSVKPPEYIFDAAQSIFDDFERFVEKPHVQLPYIILESMTANQLVPAVQTSGVLKIDDIGQIYLSNGLWAGQCWCPQYVYCQDDARLYDDLFSFQSDGIYDNILSSYAEIPGFITGCNVLNSLLNSKLECLYNQTCISLMEWRNNSYYEALVSDENVSMVSPISDLVVTVRYFTRYWQKTTRYSDYYRGCSPSNCQYSVEQRADSLYILTNIFSVYGGLIMVYGIAIPMMVAKVRMWWTRPDAQRAAVAEQEEGTQCLFMSIYSIYFDNLVINIRARLFRFWRLIRSTLLELNVFGGIIPSDDPDEIQKERLATRIYVLLFILICLPLILVNLLILQLCVETVENPTETVFERLYSRYNHSLQCSCTNDKIAYVDFSSSPFKMHAVCNGSYFIDPQWFANFPLTIKYQFAVLSSICARSETAVALAGISFSSLNLLADHAMSRELHDARIRATHHQLQVQTKTEILTPFQLNRILIHADKLMRRSDIQIYQSSGQIEAVFNSYDNGTCNCALTSKCIREVVLSFYIGCYPIDAMLQSTFECFYNINCMSLLESFSSEPNYNIQVLNSNQSRFLPNTTIESMLNELMLEQWDIQINYTKYYIECNPKNCTYSYLREADLISVVVLLLGFFSGLNIGLKISVPVFVKTILYYIIHRRIHFDLKAMFLSWNTFPTYASRRGDIRRSNTEKLATRIYAIVFILCFSSLVIYKMIKAPIKTDIVYNPTQATFEQLHKLYGTMMKCPCKEFSITYGSFLSILLVFHQVCSSYLTSSSWLSFLFESMNSTNNHLFILSQFQFLSYVCHISHSFAFDAILAFTNDPFISPEIVAESTLNSEISSLMSRFLFTTSKSVSECIEFMQELTHGSGIISMLYTNWKLTLSDKDNTTLFTDPVSYGNCSCGMYSSCTALTMIPGLRIGCYPSTAMMQSTLECFYNETCISMFFGAKRWPSLPIDNRSRFSPFHTVKSIIDQLMIEKWINTTNYTLYYEKCAPTSCSYSYSERFSLIYIVTMLTSLYGGLTMVLRFTVYHFVTHIRTVCRRPIRVGVNISS</sequence>
<keyword evidence="1" id="KW-0472">Membrane</keyword>
<dbReference type="OrthoDB" id="10389837at2759"/>
<feature type="transmembrane region" description="Helical" evidence="1">
    <location>
        <begin position="487"/>
        <end position="507"/>
    </location>
</feature>
<dbReference type="Proteomes" id="UP000663852">
    <property type="component" value="Unassembled WGS sequence"/>
</dbReference>
<feature type="transmembrane region" description="Helical" evidence="1">
    <location>
        <begin position="1173"/>
        <end position="1199"/>
    </location>
</feature>
<organism evidence="2 3">
    <name type="scientific">Adineta ricciae</name>
    <name type="common">Rotifer</name>
    <dbReference type="NCBI Taxonomy" id="249248"/>
    <lineage>
        <taxon>Eukaryota</taxon>
        <taxon>Metazoa</taxon>
        <taxon>Spiralia</taxon>
        <taxon>Gnathifera</taxon>
        <taxon>Rotifera</taxon>
        <taxon>Eurotatoria</taxon>
        <taxon>Bdelloidea</taxon>
        <taxon>Adinetida</taxon>
        <taxon>Adinetidae</taxon>
        <taxon>Adineta</taxon>
    </lineage>
</organism>
<feature type="transmembrane region" description="Helical" evidence="1">
    <location>
        <begin position="38"/>
        <end position="56"/>
    </location>
</feature>
<keyword evidence="1" id="KW-0812">Transmembrane</keyword>
<evidence type="ECO:0000313" key="2">
    <source>
        <dbReference type="EMBL" id="CAF1441248.1"/>
    </source>
</evidence>
<protein>
    <submittedName>
        <fullName evidence="2">Uncharacterized protein</fullName>
    </submittedName>
</protein>
<gene>
    <name evidence="2" type="ORF">EDS130_LOCUS38888</name>
</gene>
<feature type="transmembrane region" description="Helical" evidence="1">
    <location>
        <begin position="789"/>
        <end position="822"/>
    </location>
</feature>
<feature type="transmembrane region" description="Helical" evidence="1">
    <location>
        <begin position="863"/>
        <end position="881"/>
    </location>
</feature>